<dbReference type="PANTHER" id="PTHR36102:SF5">
    <property type="entry name" value="YDR124W-LIKE HELICAL BUNDLE DOMAIN-CONTAINING PROTEIN"/>
    <property type="match status" value="1"/>
</dbReference>
<feature type="domain" description="NmrA-like" evidence="4">
    <location>
        <begin position="390"/>
        <end position="553"/>
    </location>
</feature>
<reference evidence="6" key="1">
    <citation type="submission" date="2018-08" db="EMBL/GenBank/DDBJ databases">
        <title>Draft genome sequence of azole-resistant Aspergillus thermomutatus (Neosartorya pseudofischeri) strain HMR AF 39, isolated from a human nasal aspirate.</title>
        <authorList>
            <person name="Parent-Michaud M."/>
            <person name="Dufresne P.J."/>
            <person name="Fournier E."/>
            <person name="Martineau C."/>
            <person name="Moreira S."/>
            <person name="Perkins V."/>
            <person name="De Repentigny L."/>
            <person name="Dufresne S.F."/>
        </authorList>
    </citation>
    <scope>NUCLEOTIDE SEQUENCE [LARGE SCALE GENOMIC DNA]</scope>
    <source>
        <strain evidence="6">HMR AF 39</strain>
    </source>
</reference>
<feature type="domain" description="Subtelomeric hrmA-associated cluster protein AFUB-079030/YDR124W-like helical bundle" evidence="5">
    <location>
        <begin position="255"/>
        <end position="364"/>
    </location>
</feature>
<dbReference type="GeneID" id="38129693"/>
<dbReference type="RefSeq" id="XP_026613925.1">
    <property type="nucleotide sequence ID" value="XM_026761338.1"/>
</dbReference>
<proteinExistence type="predicted"/>
<evidence type="ECO:0000313" key="6">
    <source>
        <dbReference type="EMBL" id="RHZ54251.1"/>
    </source>
</evidence>
<dbReference type="Pfam" id="PF11001">
    <property type="entry name" value="AFUB_07903_YDR124W_hel"/>
    <property type="match status" value="1"/>
</dbReference>
<dbReference type="InterPro" id="IPR008030">
    <property type="entry name" value="NmrA-like"/>
</dbReference>
<organism evidence="6 7">
    <name type="scientific">Aspergillus thermomutatus</name>
    <name type="common">Neosartorya pseudofischeri</name>
    <dbReference type="NCBI Taxonomy" id="41047"/>
    <lineage>
        <taxon>Eukaryota</taxon>
        <taxon>Fungi</taxon>
        <taxon>Dikarya</taxon>
        <taxon>Ascomycota</taxon>
        <taxon>Pezizomycotina</taxon>
        <taxon>Eurotiomycetes</taxon>
        <taxon>Eurotiomycetidae</taxon>
        <taxon>Eurotiales</taxon>
        <taxon>Aspergillaceae</taxon>
        <taxon>Aspergillus</taxon>
        <taxon>Aspergillus subgen. Fumigati</taxon>
    </lineage>
</organism>
<sequence>MPPFQVHCRKLKRRCVIAADGAQAQCEHCILRQKDCQFLRVGEEVTLNAEMGTPVAQSTSVSALQVVSAGTSYPPSMASTLPAGMVTTMTPSLWSGTHPSMAAVAANIQPLNFGALDTHFVQPRAPASPRRAPMPTMSRAQEDMAVTYPASDASGESMAHGLRRRVTDPVWPLTRSQVDPESFFPARLQGTPMLASGQPVGVGYPAREMENVIPQDGFNAVKGEMSPSYSVSRNGTVEQPLPSPPGDYTTWGDVYRLIAKAFIKFIEPQKRAKHPYKSLKRLKGDPQSTKPDWWPSDVPHKEPDHLLKDQRLRLLIHILRKLGGRGITCGELQEVAGDYRRQLLPKEEIGMKMKILNNIFKVRRLEEQYEREEIVLPGRHRGGDASVDNATNIPHFISKHRIEQHLFERTRDAEMSWTVLRPVFFFDNITPDFMGRLVVTAWDAYLQGKPLHCIAVSDIGYFAAQAFLNPAEYRNRCLSLAGDVLTYEHMQEVMRRKMGREAPTTFRVVCYMVMWMAKDMRLMFEWFYAHGYRADIPRLREMYPGLKDFEKWLEEDSQFVKH</sequence>
<gene>
    <name evidence="6" type="ORF">CDV56_107719</name>
</gene>
<keyword evidence="2" id="KW-0804">Transcription</keyword>
<dbReference type="VEuPathDB" id="FungiDB:CDV56_107719"/>
<dbReference type="Pfam" id="PF05368">
    <property type="entry name" value="NmrA"/>
    <property type="match status" value="1"/>
</dbReference>
<evidence type="ECO:0000313" key="7">
    <source>
        <dbReference type="Proteomes" id="UP000215305"/>
    </source>
</evidence>
<evidence type="ECO:0000256" key="3">
    <source>
        <dbReference type="ARBA" id="ARBA00023242"/>
    </source>
</evidence>
<evidence type="ECO:0000256" key="1">
    <source>
        <dbReference type="ARBA" id="ARBA00023015"/>
    </source>
</evidence>
<dbReference type="InterPro" id="IPR047092">
    <property type="entry name" value="AFUB_07903/YDR124W-like_hel"/>
</dbReference>
<keyword evidence="1" id="KW-0805">Transcription regulation</keyword>
<comment type="caution">
    <text evidence="6">The sequence shown here is derived from an EMBL/GenBank/DDBJ whole genome shotgun (WGS) entry which is preliminary data.</text>
</comment>
<dbReference type="OrthoDB" id="9997102at2759"/>
<name>A0A397GTA3_ASPTH</name>
<dbReference type="Proteomes" id="UP000215305">
    <property type="component" value="Unassembled WGS sequence"/>
</dbReference>
<protein>
    <submittedName>
        <fullName evidence="6">Uncharacterized protein</fullName>
    </submittedName>
</protein>
<dbReference type="AlphaFoldDB" id="A0A397GTA3"/>
<dbReference type="InterPro" id="IPR021264">
    <property type="entry name" value="AFUB_079030/YDR124W-like"/>
</dbReference>
<dbReference type="Gene3D" id="3.40.50.720">
    <property type="entry name" value="NAD(P)-binding Rossmann-like Domain"/>
    <property type="match status" value="1"/>
</dbReference>
<dbReference type="CDD" id="cd00067">
    <property type="entry name" value="GAL4"/>
    <property type="match status" value="1"/>
</dbReference>
<evidence type="ECO:0000259" key="4">
    <source>
        <dbReference type="Pfam" id="PF05368"/>
    </source>
</evidence>
<dbReference type="SUPFAM" id="SSF51735">
    <property type="entry name" value="NAD(P)-binding Rossmann-fold domains"/>
    <property type="match status" value="1"/>
</dbReference>
<keyword evidence="7" id="KW-1185">Reference proteome</keyword>
<dbReference type="STRING" id="41047.A0A397GTA3"/>
<dbReference type="EMBL" id="NKHU02000113">
    <property type="protein sequence ID" value="RHZ54251.1"/>
    <property type="molecule type" value="Genomic_DNA"/>
</dbReference>
<evidence type="ECO:0000256" key="2">
    <source>
        <dbReference type="ARBA" id="ARBA00023163"/>
    </source>
</evidence>
<dbReference type="GO" id="GO:0008270">
    <property type="term" value="F:zinc ion binding"/>
    <property type="evidence" value="ECO:0007669"/>
    <property type="project" value="InterPro"/>
</dbReference>
<evidence type="ECO:0000259" key="5">
    <source>
        <dbReference type="Pfam" id="PF11001"/>
    </source>
</evidence>
<dbReference type="InterPro" id="IPR036291">
    <property type="entry name" value="NAD(P)-bd_dom_sf"/>
</dbReference>
<dbReference type="GO" id="GO:0000981">
    <property type="term" value="F:DNA-binding transcription factor activity, RNA polymerase II-specific"/>
    <property type="evidence" value="ECO:0007669"/>
    <property type="project" value="InterPro"/>
</dbReference>
<keyword evidence="3" id="KW-0539">Nucleus</keyword>
<dbReference type="InterPro" id="IPR001138">
    <property type="entry name" value="Zn2Cys6_DnaBD"/>
</dbReference>
<dbReference type="PANTHER" id="PTHR36102">
    <property type="entry name" value="CHROMOSOME 10, WHOLE GENOME SHOTGUN SEQUENCE"/>
    <property type="match status" value="1"/>
</dbReference>
<accession>A0A397GTA3</accession>